<evidence type="ECO:0000313" key="3">
    <source>
        <dbReference type="Proteomes" id="UP000596742"/>
    </source>
</evidence>
<dbReference type="AlphaFoldDB" id="A0A8B6FV47"/>
<evidence type="ECO:0000313" key="2">
    <source>
        <dbReference type="EMBL" id="VDI55923.1"/>
    </source>
</evidence>
<dbReference type="Proteomes" id="UP000596742">
    <property type="component" value="Unassembled WGS sequence"/>
</dbReference>
<protein>
    <recommendedName>
        <fullName evidence="4">P2X purinoceptor 7-like</fullName>
    </recommendedName>
</protein>
<sequence>MSSSGASDVNELPELRIKVSSVHSYQYEPTVLTGSVISESESDTDSDSKLDASDDGMPLPGLETEVDDLSLWCSCSRCSPMPTKRECKCCRNTNVVDSKVEEADLKCITEHEGFQVNFLNQYVLETTYYEYVQDNGPLEDNAMIHDRKFLLTIWTNIKINMHKIDMSGVMLKLASVGKRMTSVLESPDPSPLKVSDIARDMLPGPSQKKSGINSIGKV</sequence>
<feature type="region of interest" description="Disordered" evidence="1">
    <location>
        <begin position="33"/>
        <end position="59"/>
    </location>
</feature>
<keyword evidence="3" id="KW-1185">Reference proteome</keyword>
<accession>A0A8B6FV47</accession>
<proteinExistence type="predicted"/>
<dbReference type="OrthoDB" id="6155087at2759"/>
<comment type="caution">
    <text evidence="2">The sequence shown here is derived from an EMBL/GenBank/DDBJ whole genome shotgun (WGS) entry which is preliminary data.</text>
</comment>
<organism evidence="2 3">
    <name type="scientific">Mytilus galloprovincialis</name>
    <name type="common">Mediterranean mussel</name>
    <dbReference type="NCBI Taxonomy" id="29158"/>
    <lineage>
        <taxon>Eukaryota</taxon>
        <taxon>Metazoa</taxon>
        <taxon>Spiralia</taxon>
        <taxon>Lophotrochozoa</taxon>
        <taxon>Mollusca</taxon>
        <taxon>Bivalvia</taxon>
        <taxon>Autobranchia</taxon>
        <taxon>Pteriomorphia</taxon>
        <taxon>Mytilida</taxon>
        <taxon>Mytiloidea</taxon>
        <taxon>Mytilidae</taxon>
        <taxon>Mytilinae</taxon>
        <taxon>Mytilus</taxon>
    </lineage>
</organism>
<dbReference type="PANTHER" id="PTHR36981:SF1">
    <property type="entry name" value="P2X PURINORECEPTOR 7 INTRACELLULAR DOMAIN-CONTAINING PROTEIN"/>
    <property type="match status" value="1"/>
</dbReference>
<name>A0A8B6FV47_MYTGA</name>
<evidence type="ECO:0000256" key="1">
    <source>
        <dbReference type="SAM" id="MobiDB-lite"/>
    </source>
</evidence>
<reference evidence="2" key="1">
    <citation type="submission" date="2018-11" db="EMBL/GenBank/DDBJ databases">
        <authorList>
            <person name="Alioto T."/>
            <person name="Alioto T."/>
        </authorList>
    </citation>
    <scope>NUCLEOTIDE SEQUENCE</scope>
</reference>
<evidence type="ECO:0008006" key="4">
    <source>
        <dbReference type="Google" id="ProtNLM"/>
    </source>
</evidence>
<dbReference type="PANTHER" id="PTHR36981">
    <property type="entry name" value="ZGC:195170"/>
    <property type="match status" value="1"/>
</dbReference>
<dbReference type="EMBL" id="UYJE01007551">
    <property type="protein sequence ID" value="VDI55923.1"/>
    <property type="molecule type" value="Genomic_DNA"/>
</dbReference>
<gene>
    <name evidence="2" type="ORF">MGAL_10B059110</name>
</gene>